<feature type="region of interest" description="Disordered" evidence="4">
    <location>
        <begin position="48"/>
        <end position="75"/>
    </location>
</feature>
<evidence type="ECO:0000256" key="2">
    <source>
        <dbReference type="ARBA" id="ARBA00023125"/>
    </source>
</evidence>
<keyword evidence="3" id="KW-0804">Transcription</keyword>
<keyword evidence="1" id="KW-0805">Transcription regulation</keyword>
<dbReference type="SMART" id="SM00421">
    <property type="entry name" value="HTH_LUXR"/>
    <property type="match status" value="1"/>
</dbReference>
<sequence length="457" mass="49278">MQGTGDARNEPRRELDAVRLARADLTEQGRWREADELVLRGIDRLLDRPEEDAPDPSGLVHLAGGPRPEDTDRRADQTLSPALGAAVQAVVYVNRGHGREAAVERARRALAEPGAGELGAFWFANLALVYSGEAGTALRSCERALGDTSSEPRLRHAAELLAARVEATSRPDSAHRRFQALLDDEGRPWRTGLVVAWSAAALVDRGEADRAGDLLDSRDLGATFAGRRDRAELLHARAGQHLAAGRAAQAYEDFVECGRELARVEVVNPAVLPWRSQAALSAAALGRRNVALALAQKELVDARRWGTPGAVGIALRAAALVSGDVVRQLTEAAELLERAGATFELVRTRCDLGAKLCHDGHRPRGLEVLTAARGHAPAGVWRERAGEALRRFASEESDLSDQELKVAHLARAGVGNKDIARGLHLVVRTVEFHLSNIYRKLGVTGRTGLARTVIPPL</sequence>
<keyword evidence="7" id="KW-1185">Reference proteome</keyword>
<dbReference type="PROSITE" id="PS50043">
    <property type="entry name" value="HTH_LUXR_2"/>
    <property type="match status" value="1"/>
</dbReference>
<keyword evidence="2" id="KW-0238">DNA-binding</keyword>
<dbReference type="PANTHER" id="PTHR44688">
    <property type="entry name" value="DNA-BINDING TRANSCRIPTIONAL ACTIVATOR DEVR_DOSR"/>
    <property type="match status" value="1"/>
</dbReference>
<accession>A0ABQ3MWF4</accession>
<proteinExistence type="predicted"/>
<evidence type="ECO:0000313" key="6">
    <source>
        <dbReference type="EMBL" id="GHH56557.1"/>
    </source>
</evidence>
<dbReference type="InterPro" id="IPR000792">
    <property type="entry name" value="Tscrpt_reg_LuxR_C"/>
</dbReference>
<dbReference type="PROSITE" id="PS00622">
    <property type="entry name" value="HTH_LUXR_1"/>
    <property type="match status" value="1"/>
</dbReference>
<dbReference type="Proteomes" id="UP000605568">
    <property type="component" value="Unassembled WGS sequence"/>
</dbReference>
<dbReference type="Gene3D" id="1.10.10.10">
    <property type="entry name" value="Winged helix-like DNA-binding domain superfamily/Winged helix DNA-binding domain"/>
    <property type="match status" value="1"/>
</dbReference>
<evidence type="ECO:0000259" key="5">
    <source>
        <dbReference type="PROSITE" id="PS50043"/>
    </source>
</evidence>
<reference evidence="7" key="1">
    <citation type="journal article" date="2019" name="Int. J. Syst. Evol. Microbiol.">
        <title>The Global Catalogue of Microorganisms (GCM) 10K type strain sequencing project: providing services to taxonomists for standard genome sequencing and annotation.</title>
        <authorList>
            <consortium name="The Broad Institute Genomics Platform"/>
            <consortium name="The Broad Institute Genome Sequencing Center for Infectious Disease"/>
            <person name="Wu L."/>
            <person name="Ma J."/>
        </authorList>
    </citation>
    <scope>NUCLEOTIDE SEQUENCE [LARGE SCALE GENOMIC DNA]</scope>
    <source>
        <strain evidence="7">CGMCC 4.7367</strain>
    </source>
</reference>
<dbReference type="InterPro" id="IPR036388">
    <property type="entry name" value="WH-like_DNA-bd_sf"/>
</dbReference>
<dbReference type="EMBL" id="BNAR01000016">
    <property type="protein sequence ID" value="GHH56557.1"/>
    <property type="molecule type" value="Genomic_DNA"/>
</dbReference>
<evidence type="ECO:0000256" key="4">
    <source>
        <dbReference type="SAM" id="MobiDB-lite"/>
    </source>
</evidence>
<comment type="caution">
    <text evidence="6">The sequence shown here is derived from an EMBL/GenBank/DDBJ whole genome shotgun (WGS) entry which is preliminary data.</text>
</comment>
<dbReference type="PRINTS" id="PR00038">
    <property type="entry name" value="HTHLUXR"/>
</dbReference>
<protein>
    <recommendedName>
        <fullName evidence="5">HTH luxR-type domain-containing protein</fullName>
    </recommendedName>
</protein>
<evidence type="ECO:0000256" key="3">
    <source>
        <dbReference type="ARBA" id="ARBA00023163"/>
    </source>
</evidence>
<dbReference type="CDD" id="cd06170">
    <property type="entry name" value="LuxR_C_like"/>
    <property type="match status" value="1"/>
</dbReference>
<dbReference type="InterPro" id="IPR016032">
    <property type="entry name" value="Sig_transdc_resp-reg_C-effctor"/>
</dbReference>
<feature type="domain" description="HTH luxR-type" evidence="5">
    <location>
        <begin position="392"/>
        <end position="457"/>
    </location>
</feature>
<organism evidence="6 7">
    <name type="scientific">Lentzea cavernae</name>
    <dbReference type="NCBI Taxonomy" id="2020703"/>
    <lineage>
        <taxon>Bacteria</taxon>
        <taxon>Bacillati</taxon>
        <taxon>Actinomycetota</taxon>
        <taxon>Actinomycetes</taxon>
        <taxon>Pseudonocardiales</taxon>
        <taxon>Pseudonocardiaceae</taxon>
        <taxon>Lentzea</taxon>
    </lineage>
</organism>
<evidence type="ECO:0000256" key="1">
    <source>
        <dbReference type="ARBA" id="ARBA00023015"/>
    </source>
</evidence>
<dbReference type="RefSeq" id="WP_229905457.1">
    <property type="nucleotide sequence ID" value="NZ_BNAR01000016.1"/>
</dbReference>
<dbReference type="SUPFAM" id="SSF46894">
    <property type="entry name" value="C-terminal effector domain of the bipartite response regulators"/>
    <property type="match status" value="1"/>
</dbReference>
<dbReference type="PANTHER" id="PTHR44688:SF16">
    <property type="entry name" value="DNA-BINDING TRANSCRIPTIONAL ACTIVATOR DEVR_DOSR"/>
    <property type="match status" value="1"/>
</dbReference>
<name>A0ABQ3MWF4_9PSEU</name>
<evidence type="ECO:0000313" key="7">
    <source>
        <dbReference type="Proteomes" id="UP000605568"/>
    </source>
</evidence>
<dbReference type="Pfam" id="PF00196">
    <property type="entry name" value="GerE"/>
    <property type="match status" value="1"/>
</dbReference>
<gene>
    <name evidence="6" type="ORF">GCM10017774_74830</name>
</gene>